<dbReference type="AlphaFoldDB" id="A0AAN8P501"/>
<gene>
    <name evidence="1" type="ORF">RUM43_011326</name>
</gene>
<protein>
    <submittedName>
        <fullName evidence="1">Uncharacterized protein</fullName>
    </submittedName>
</protein>
<accession>A0AAN8P501</accession>
<dbReference type="EMBL" id="JAWJWE010000039">
    <property type="protein sequence ID" value="KAK6621023.1"/>
    <property type="molecule type" value="Genomic_DNA"/>
</dbReference>
<dbReference type="Proteomes" id="UP001372834">
    <property type="component" value="Unassembled WGS sequence"/>
</dbReference>
<evidence type="ECO:0000313" key="1">
    <source>
        <dbReference type="EMBL" id="KAK6621023.1"/>
    </source>
</evidence>
<evidence type="ECO:0000313" key="2">
    <source>
        <dbReference type="Proteomes" id="UP001372834"/>
    </source>
</evidence>
<name>A0AAN8P501_POLSC</name>
<reference evidence="1 2" key="1">
    <citation type="submission" date="2023-10" db="EMBL/GenBank/DDBJ databases">
        <title>Genomes of two closely related lineages of the louse Polyplax serrata with different host specificities.</title>
        <authorList>
            <person name="Martinu J."/>
            <person name="Tarabai H."/>
            <person name="Stefka J."/>
            <person name="Hypsa V."/>
        </authorList>
    </citation>
    <scope>NUCLEOTIDE SEQUENCE [LARGE SCALE GENOMIC DNA]</scope>
    <source>
        <strain evidence="1">HR10_N</strain>
    </source>
</reference>
<proteinExistence type="predicted"/>
<sequence>MQREGGRKAGERAIAGGALGESFHCEEKVGRCGENGKEAKGVCWKGRDGFRITKLQLVLYGLWFCTVCYSRKALLSSLNGSQVKEVETETEGKCDGEWDVRRKWERPNESQLLVGSSP</sequence>
<comment type="caution">
    <text evidence="1">The sequence shown here is derived from an EMBL/GenBank/DDBJ whole genome shotgun (WGS) entry which is preliminary data.</text>
</comment>
<organism evidence="1 2">
    <name type="scientific">Polyplax serrata</name>
    <name type="common">Common mouse louse</name>
    <dbReference type="NCBI Taxonomy" id="468196"/>
    <lineage>
        <taxon>Eukaryota</taxon>
        <taxon>Metazoa</taxon>
        <taxon>Ecdysozoa</taxon>
        <taxon>Arthropoda</taxon>
        <taxon>Hexapoda</taxon>
        <taxon>Insecta</taxon>
        <taxon>Pterygota</taxon>
        <taxon>Neoptera</taxon>
        <taxon>Paraneoptera</taxon>
        <taxon>Psocodea</taxon>
        <taxon>Troctomorpha</taxon>
        <taxon>Phthiraptera</taxon>
        <taxon>Anoplura</taxon>
        <taxon>Polyplacidae</taxon>
        <taxon>Polyplax</taxon>
    </lineage>
</organism>